<dbReference type="OrthoDB" id="537444at2759"/>
<keyword evidence="3" id="KW-0808">Transferase</keyword>
<evidence type="ECO:0000256" key="3">
    <source>
        <dbReference type="RuleBase" id="RU003423"/>
    </source>
</evidence>
<protein>
    <recommendedName>
        <fullName evidence="3">Dihydrolipoamide acetyltransferase component of pyruvate dehydrogenase complex</fullName>
        <ecNumber evidence="3">2.3.1.-</ecNumber>
    </recommendedName>
</protein>
<feature type="region of interest" description="Disordered" evidence="4">
    <location>
        <begin position="171"/>
        <end position="208"/>
    </location>
</feature>
<dbReference type="InterPro" id="IPR004167">
    <property type="entry name" value="PSBD"/>
</dbReference>
<dbReference type="Pfam" id="PF00364">
    <property type="entry name" value="Biotin_lipoyl"/>
    <property type="match status" value="1"/>
</dbReference>
<feature type="domain" description="Lipoyl-binding" evidence="5">
    <location>
        <begin position="1"/>
        <end position="83"/>
    </location>
</feature>
<dbReference type="GO" id="GO:0045254">
    <property type="term" value="C:pyruvate dehydrogenase complex"/>
    <property type="evidence" value="ECO:0007669"/>
    <property type="project" value="InterPro"/>
</dbReference>
<dbReference type="InterPro" id="IPR000089">
    <property type="entry name" value="Biotin_lipoyl"/>
</dbReference>
<dbReference type="InterPro" id="IPR023213">
    <property type="entry name" value="CAT-like_dom_sf"/>
</dbReference>
<evidence type="ECO:0000259" key="6">
    <source>
        <dbReference type="PROSITE" id="PS51826"/>
    </source>
</evidence>
<dbReference type="InterPro" id="IPR001078">
    <property type="entry name" value="2-oxoacid_DH_actylTfrase"/>
</dbReference>
<dbReference type="Gene3D" id="3.30.559.10">
    <property type="entry name" value="Chloramphenicol acetyltransferase-like domain"/>
    <property type="match status" value="1"/>
</dbReference>
<dbReference type="EMBL" id="AGSI01000006">
    <property type="protein sequence ID" value="EIE24137.1"/>
    <property type="molecule type" value="Genomic_DNA"/>
</dbReference>
<name>I0Z0G8_COCSC</name>
<evidence type="ECO:0000313" key="8">
    <source>
        <dbReference type="Proteomes" id="UP000007264"/>
    </source>
</evidence>
<dbReference type="Pfam" id="PF00198">
    <property type="entry name" value="2-oxoacid_dh"/>
    <property type="match status" value="1"/>
</dbReference>
<dbReference type="GeneID" id="17042135"/>
<dbReference type="GO" id="GO:0016746">
    <property type="term" value="F:acyltransferase activity"/>
    <property type="evidence" value="ECO:0007669"/>
    <property type="project" value="UniProtKB-KW"/>
</dbReference>
<dbReference type="KEGG" id="csl:COCSUDRAFT_23293"/>
<organism evidence="7 8">
    <name type="scientific">Coccomyxa subellipsoidea (strain C-169)</name>
    <name type="common">Green microalga</name>
    <dbReference type="NCBI Taxonomy" id="574566"/>
    <lineage>
        <taxon>Eukaryota</taxon>
        <taxon>Viridiplantae</taxon>
        <taxon>Chlorophyta</taxon>
        <taxon>core chlorophytes</taxon>
        <taxon>Trebouxiophyceae</taxon>
        <taxon>Trebouxiophyceae incertae sedis</taxon>
        <taxon>Coccomyxaceae</taxon>
        <taxon>Coccomyxa</taxon>
        <taxon>Coccomyxa subellipsoidea</taxon>
    </lineage>
</organism>
<dbReference type="CDD" id="cd06849">
    <property type="entry name" value="lipoyl_domain"/>
    <property type="match status" value="1"/>
</dbReference>
<dbReference type="FunFam" id="2.40.50.100:FF:000010">
    <property type="entry name" value="Acetyltransferase component of pyruvate dehydrogenase complex"/>
    <property type="match status" value="1"/>
</dbReference>
<dbReference type="RefSeq" id="XP_005648681.1">
    <property type="nucleotide sequence ID" value="XM_005648624.1"/>
</dbReference>
<dbReference type="PROSITE" id="PS51826">
    <property type="entry name" value="PSBD"/>
    <property type="match status" value="1"/>
</dbReference>
<feature type="region of interest" description="Disordered" evidence="4">
    <location>
        <begin position="91"/>
        <end position="127"/>
    </location>
</feature>
<comment type="caution">
    <text evidence="7">The sequence shown here is derived from an EMBL/GenBank/DDBJ whole genome shotgun (WGS) entry which is preliminary data.</text>
</comment>
<dbReference type="EC" id="2.3.1.-" evidence="3"/>
<gene>
    <name evidence="7" type="ORF">COCSUDRAFT_23293</name>
</gene>
<dbReference type="PROSITE" id="PS50968">
    <property type="entry name" value="BIOTINYL_LIPOYL"/>
    <property type="match status" value="1"/>
</dbReference>
<dbReference type="SUPFAM" id="SSF52777">
    <property type="entry name" value="CoA-dependent acyltransferases"/>
    <property type="match status" value="1"/>
</dbReference>
<accession>I0Z0G8</accession>
<reference evidence="7 8" key="1">
    <citation type="journal article" date="2012" name="Genome Biol.">
        <title>The genome of the polar eukaryotic microalga coccomyxa subellipsoidea reveals traits of cold adaptation.</title>
        <authorList>
            <person name="Blanc G."/>
            <person name="Agarkova I."/>
            <person name="Grimwood J."/>
            <person name="Kuo A."/>
            <person name="Brueggeman A."/>
            <person name="Dunigan D."/>
            <person name="Gurnon J."/>
            <person name="Ladunga I."/>
            <person name="Lindquist E."/>
            <person name="Lucas S."/>
            <person name="Pangilinan J."/>
            <person name="Proschold T."/>
            <person name="Salamov A."/>
            <person name="Schmutz J."/>
            <person name="Weeks D."/>
            <person name="Yamada T."/>
            <person name="Claverie J.M."/>
            <person name="Grigoriev I."/>
            <person name="Van Etten J."/>
            <person name="Lomsadze A."/>
            <person name="Borodovsky M."/>
        </authorList>
    </citation>
    <scope>NUCLEOTIDE SEQUENCE [LARGE SCALE GENOMIC DNA]</scope>
    <source>
        <strain evidence="7 8">C-169</strain>
    </source>
</reference>
<dbReference type="InterPro" id="IPR011053">
    <property type="entry name" value="Single_hybrid_motif"/>
</dbReference>
<dbReference type="SUPFAM" id="SSF47005">
    <property type="entry name" value="Peripheral subunit-binding domain of 2-oxo acid dehydrogenase complex"/>
    <property type="match status" value="1"/>
</dbReference>
<evidence type="ECO:0000256" key="4">
    <source>
        <dbReference type="SAM" id="MobiDB-lite"/>
    </source>
</evidence>
<dbReference type="InterPro" id="IPR036625">
    <property type="entry name" value="E3-bd_dom_sf"/>
</dbReference>
<dbReference type="Gene3D" id="2.40.50.100">
    <property type="match status" value="1"/>
</dbReference>
<dbReference type="eggNOG" id="KOG0557">
    <property type="taxonomic scope" value="Eukaryota"/>
</dbReference>
<evidence type="ECO:0000259" key="5">
    <source>
        <dbReference type="PROSITE" id="PS50968"/>
    </source>
</evidence>
<comment type="cofactor">
    <cofactor evidence="3">
        <name>(R)-lipoate</name>
        <dbReference type="ChEBI" id="CHEBI:83088"/>
    </cofactor>
</comment>
<dbReference type="SUPFAM" id="SSF51230">
    <property type="entry name" value="Single hybrid motif"/>
    <property type="match status" value="1"/>
</dbReference>
<dbReference type="PANTHER" id="PTHR23151:SF90">
    <property type="entry name" value="DIHYDROLIPOYLLYSINE-RESIDUE ACETYLTRANSFERASE COMPONENT OF PYRUVATE DEHYDROGENASE COMPLEX, MITOCHONDRIAL-RELATED"/>
    <property type="match status" value="1"/>
</dbReference>
<dbReference type="STRING" id="574566.I0Z0G8"/>
<keyword evidence="2 3" id="KW-0450">Lipoyl</keyword>
<evidence type="ECO:0000256" key="1">
    <source>
        <dbReference type="ARBA" id="ARBA00007317"/>
    </source>
</evidence>
<dbReference type="GO" id="GO:0005739">
    <property type="term" value="C:mitochondrion"/>
    <property type="evidence" value="ECO:0007669"/>
    <property type="project" value="TreeGrafter"/>
</dbReference>
<dbReference type="PANTHER" id="PTHR23151">
    <property type="entry name" value="DIHYDROLIPOAMIDE ACETYL/SUCCINYL-TRANSFERASE-RELATED"/>
    <property type="match status" value="1"/>
</dbReference>
<evidence type="ECO:0000313" key="7">
    <source>
        <dbReference type="EMBL" id="EIE24137.1"/>
    </source>
</evidence>
<feature type="domain" description="Peripheral subunit-binding (PSBD)" evidence="6">
    <location>
        <begin position="131"/>
        <end position="168"/>
    </location>
</feature>
<sequence>MPALSPTMSQGNIATWKVKEGQEVTAGDVLAEVETDKATMDWENQASLTLEGQEYIDDGFVAKILVPDGEKDISVGTPLIVLVDDEESVGKFKDYKPSGAPAAAPKSDDTSLEEEAPSAPGIPQHFEVNHRIGPAAAKLLRESGLRADAIQPTGPHNMVTKGDVLAAIESGLKPSPKPQQEQQPAEPAPAPGRPRRRGQGESYTDMPNSQIRKIIAKRLLESKLTVPHYYLRGHADLATVTSLRQTLKDQGAKVSVNDFIVRAVALALVDVPRANSQWDSSQGEIVPCPSVDISIAVATDKGLITPIVKDADKKSLTQISAEVRELAGKARANKLQPHEFTGGSFTISNLGMFNVDRFCAIINPPQAGILAIGGTQHSVSLEQGQPVGKAGMTVTLSADERVIDGDVAADFLAAFAKAMSNPVRLLSV</sequence>
<proteinExistence type="inferred from homology"/>
<keyword evidence="3" id="KW-0012">Acyltransferase</keyword>
<dbReference type="AlphaFoldDB" id="I0Z0G8"/>
<dbReference type="GO" id="GO:0006086">
    <property type="term" value="P:pyruvate decarboxylation to acetyl-CoA"/>
    <property type="evidence" value="ECO:0007669"/>
    <property type="project" value="InterPro"/>
</dbReference>
<dbReference type="FunFam" id="3.30.559.10:FF:000003">
    <property type="entry name" value="Acetyltransferase component of pyruvate dehydrogenase complex"/>
    <property type="match status" value="1"/>
</dbReference>
<dbReference type="InterPro" id="IPR045257">
    <property type="entry name" value="E2/Pdx1"/>
</dbReference>
<evidence type="ECO:0000256" key="2">
    <source>
        <dbReference type="ARBA" id="ARBA00022823"/>
    </source>
</evidence>
<comment type="similarity">
    <text evidence="1 3">Belongs to the 2-oxoacid dehydrogenase family.</text>
</comment>
<dbReference type="Proteomes" id="UP000007264">
    <property type="component" value="Unassembled WGS sequence"/>
</dbReference>
<dbReference type="Pfam" id="PF02817">
    <property type="entry name" value="E3_binding"/>
    <property type="match status" value="1"/>
</dbReference>
<keyword evidence="8" id="KW-1185">Reference proteome</keyword>
<dbReference type="Gene3D" id="4.10.320.10">
    <property type="entry name" value="E3-binding domain"/>
    <property type="match status" value="1"/>
</dbReference>